<evidence type="ECO:0000256" key="9">
    <source>
        <dbReference type="ARBA" id="ARBA00023136"/>
    </source>
</evidence>
<dbReference type="AlphaFoldDB" id="A0A838A6Y0"/>
<keyword evidence="15" id="KW-0732">Signal</keyword>
<dbReference type="PROSITE" id="PS00137">
    <property type="entry name" value="SUBTILASE_HIS"/>
    <property type="match status" value="1"/>
</dbReference>
<reference evidence="17 18" key="1">
    <citation type="submission" date="2020-07" db="EMBL/GenBank/DDBJ databases">
        <title>Genome of Haloechinothrix sp.</title>
        <authorList>
            <person name="Tang S.-K."/>
            <person name="Yang L."/>
            <person name="Zhu W.-Y."/>
        </authorList>
    </citation>
    <scope>NUCLEOTIDE SEQUENCE [LARGE SCALE GENOMIC DNA]</scope>
    <source>
        <strain evidence="17 18">YIM 98757</strain>
    </source>
</reference>
<evidence type="ECO:0000256" key="10">
    <source>
        <dbReference type="PIRSR" id="PIRSR615500-1"/>
    </source>
</evidence>
<dbReference type="GO" id="GO:0006508">
    <property type="term" value="P:proteolysis"/>
    <property type="evidence" value="ECO:0007669"/>
    <property type="project" value="UniProtKB-KW"/>
</dbReference>
<evidence type="ECO:0000256" key="14">
    <source>
        <dbReference type="SAM" id="Phobius"/>
    </source>
</evidence>
<evidence type="ECO:0000256" key="15">
    <source>
        <dbReference type="SAM" id="SignalP"/>
    </source>
</evidence>
<evidence type="ECO:0000256" key="4">
    <source>
        <dbReference type="ARBA" id="ARBA00022670"/>
    </source>
</evidence>
<feature type="region of interest" description="Disordered" evidence="13">
    <location>
        <begin position="187"/>
        <end position="246"/>
    </location>
</feature>
<evidence type="ECO:0000313" key="18">
    <source>
        <dbReference type="Proteomes" id="UP000582974"/>
    </source>
</evidence>
<evidence type="ECO:0000256" key="3">
    <source>
        <dbReference type="ARBA" id="ARBA00022475"/>
    </source>
</evidence>
<feature type="compositionally biased region" description="Pro residues" evidence="13">
    <location>
        <begin position="47"/>
        <end position="58"/>
    </location>
</feature>
<feature type="domain" description="Peptidase S8/S53" evidence="16">
    <location>
        <begin position="114"/>
        <end position="451"/>
    </location>
</feature>
<dbReference type="PROSITE" id="PS00138">
    <property type="entry name" value="SUBTILASE_SER"/>
    <property type="match status" value="1"/>
</dbReference>
<dbReference type="RefSeq" id="WP_180891563.1">
    <property type="nucleotide sequence ID" value="NZ_JACCKD010000001.1"/>
</dbReference>
<dbReference type="InterPro" id="IPR023827">
    <property type="entry name" value="Peptidase_S8_Asp-AS"/>
</dbReference>
<keyword evidence="18" id="KW-1185">Reference proteome</keyword>
<dbReference type="InterPro" id="IPR015500">
    <property type="entry name" value="Peptidase_S8_subtilisin-rel"/>
</dbReference>
<keyword evidence="9 14" id="KW-0472">Membrane</keyword>
<organism evidence="17 18">
    <name type="scientific">Haloechinothrix aidingensis</name>
    <dbReference type="NCBI Taxonomy" id="2752311"/>
    <lineage>
        <taxon>Bacteria</taxon>
        <taxon>Bacillati</taxon>
        <taxon>Actinomycetota</taxon>
        <taxon>Actinomycetes</taxon>
        <taxon>Pseudonocardiales</taxon>
        <taxon>Pseudonocardiaceae</taxon>
        <taxon>Haloechinothrix</taxon>
    </lineage>
</organism>
<evidence type="ECO:0000259" key="16">
    <source>
        <dbReference type="Pfam" id="PF00082"/>
    </source>
</evidence>
<evidence type="ECO:0000256" key="2">
    <source>
        <dbReference type="ARBA" id="ARBA00011073"/>
    </source>
</evidence>
<feature type="active site" description="Charge relay system" evidence="10 11">
    <location>
        <position position="155"/>
    </location>
</feature>
<feature type="chain" id="PRO_5032677934" evidence="15">
    <location>
        <begin position="30"/>
        <end position="532"/>
    </location>
</feature>
<dbReference type="PROSITE" id="PS51892">
    <property type="entry name" value="SUBTILASE"/>
    <property type="match status" value="1"/>
</dbReference>
<dbReference type="PRINTS" id="PR00723">
    <property type="entry name" value="SUBTILISIN"/>
</dbReference>
<dbReference type="InterPro" id="IPR023828">
    <property type="entry name" value="Peptidase_S8_Ser-AS"/>
</dbReference>
<evidence type="ECO:0000256" key="1">
    <source>
        <dbReference type="ARBA" id="ARBA00004162"/>
    </source>
</evidence>
<keyword evidence="5 14" id="KW-0812">Transmembrane</keyword>
<evidence type="ECO:0000256" key="7">
    <source>
        <dbReference type="ARBA" id="ARBA00022825"/>
    </source>
</evidence>
<dbReference type="InterPro" id="IPR000209">
    <property type="entry name" value="Peptidase_S8/S53_dom"/>
</dbReference>
<dbReference type="InterPro" id="IPR036852">
    <property type="entry name" value="Peptidase_S8/S53_dom_sf"/>
</dbReference>
<name>A0A838A6Y0_9PSEU</name>
<dbReference type="PROSITE" id="PS00136">
    <property type="entry name" value="SUBTILASE_ASP"/>
    <property type="match status" value="1"/>
</dbReference>
<feature type="signal peptide" evidence="15">
    <location>
        <begin position="1"/>
        <end position="29"/>
    </location>
</feature>
<dbReference type="Gene3D" id="3.40.50.200">
    <property type="entry name" value="Peptidase S8/S53 domain"/>
    <property type="match status" value="2"/>
</dbReference>
<evidence type="ECO:0000256" key="8">
    <source>
        <dbReference type="ARBA" id="ARBA00022989"/>
    </source>
</evidence>
<evidence type="ECO:0000256" key="13">
    <source>
        <dbReference type="SAM" id="MobiDB-lite"/>
    </source>
</evidence>
<dbReference type="Proteomes" id="UP000582974">
    <property type="component" value="Unassembled WGS sequence"/>
</dbReference>
<evidence type="ECO:0000256" key="12">
    <source>
        <dbReference type="RuleBase" id="RU003355"/>
    </source>
</evidence>
<feature type="active site" description="Charge relay system" evidence="10 11">
    <location>
        <position position="402"/>
    </location>
</feature>
<dbReference type="InterPro" id="IPR050131">
    <property type="entry name" value="Peptidase_S8_subtilisin-like"/>
</dbReference>
<comment type="subcellular location">
    <subcellularLocation>
        <location evidence="1">Cell membrane</location>
        <topology evidence="1">Single-pass membrane protein</topology>
    </subcellularLocation>
</comment>
<dbReference type="InterPro" id="IPR023834">
    <property type="entry name" value="T7SS_pept_S8A_mycosin"/>
</dbReference>
<keyword evidence="8 14" id="KW-1133">Transmembrane helix</keyword>
<evidence type="ECO:0000313" key="17">
    <source>
        <dbReference type="EMBL" id="MBA0124755.1"/>
    </source>
</evidence>
<feature type="region of interest" description="Disordered" evidence="13">
    <location>
        <begin position="34"/>
        <end position="71"/>
    </location>
</feature>
<keyword evidence="3" id="KW-1003">Cell membrane</keyword>
<dbReference type="GO" id="GO:0005886">
    <property type="term" value="C:plasma membrane"/>
    <property type="evidence" value="ECO:0007669"/>
    <property type="project" value="UniProtKB-SubCell"/>
</dbReference>
<feature type="compositionally biased region" description="Acidic residues" evidence="13">
    <location>
        <begin position="208"/>
        <end position="223"/>
    </location>
</feature>
<comment type="caution">
    <text evidence="17">The sequence shown here is derived from an EMBL/GenBank/DDBJ whole genome shotgun (WGS) entry which is preliminary data.</text>
</comment>
<dbReference type="Pfam" id="PF00082">
    <property type="entry name" value="Peptidase_S8"/>
    <property type="match status" value="1"/>
</dbReference>
<gene>
    <name evidence="17" type="primary">mycP</name>
    <name evidence="17" type="ORF">H0B56_04295</name>
</gene>
<evidence type="ECO:0000256" key="11">
    <source>
        <dbReference type="PROSITE-ProRule" id="PRU01240"/>
    </source>
</evidence>
<comment type="similarity">
    <text evidence="2 11 12">Belongs to the peptidase S8 family.</text>
</comment>
<dbReference type="NCBIfam" id="TIGR03921">
    <property type="entry name" value="T7SS_mycosin"/>
    <property type="match status" value="1"/>
</dbReference>
<feature type="transmembrane region" description="Helical" evidence="14">
    <location>
        <begin position="490"/>
        <end position="513"/>
    </location>
</feature>
<dbReference type="PANTHER" id="PTHR43806:SF11">
    <property type="entry name" value="CEREVISIN-RELATED"/>
    <property type="match status" value="1"/>
</dbReference>
<evidence type="ECO:0000256" key="6">
    <source>
        <dbReference type="ARBA" id="ARBA00022801"/>
    </source>
</evidence>
<proteinExistence type="inferred from homology"/>
<keyword evidence="6 11" id="KW-0378">Hydrolase</keyword>
<dbReference type="SUPFAM" id="SSF52743">
    <property type="entry name" value="Subtilisin-like"/>
    <property type="match status" value="1"/>
</dbReference>
<dbReference type="EMBL" id="JACCKD010000001">
    <property type="protein sequence ID" value="MBA0124755.1"/>
    <property type="molecule type" value="Genomic_DNA"/>
</dbReference>
<dbReference type="InterPro" id="IPR022398">
    <property type="entry name" value="Peptidase_S8_His-AS"/>
</dbReference>
<protein>
    <submittedName>
        <fullName evidence="17">Type VII secretion-associated serine protease mycosin</fullName>
    </submittedName>
</protein>
<feature type="active site" description="Charge relay system" evidence="10 11">
    <location>
        <position position="123"/>
    </location>
</feature>
<keyword evidence="4 11" id="KW-0645">Protease</keyword>
<keyword evidence="7 11" id="KW-0720">Serine protease</keyword>
<sequence length="532" mass="55558">MHALGRRTKRAGVVLSTAVFGLLAGGAFAPLTDTHAGWAEGDERPAWAPPPPSGPPPSANDGEPDQRYTQDQECVQRAGDLDEGIQLKNIPWGQMHLRIDDVHEYMNQHAGSVGDGMTVAVIDTGVTPHPFLDGRLEGGGDYVQGDDGLEDCDGHGTQVAGIIAADSDSSDIGFTGVAPDARILSIRQSSQNFSPESEDERERRELLEEAEEAEDEDDGDTDPESASPLTYPGQDDGSPRVQGGAESAGDLTTLAQAVRLAADTDGVEVINMSVDNCRRAGDAPITAKERELQSAVRYAVDEKDIVVVAAAGNVNDACQQNDQPNPNEPRTIVSPSWFSEDLLAVAAIDRTGGVAPFSMNGPWISVAAPGTEITSLDPAEGSSQLANLTIEGGNEVPLQGTSFAAPYVSGLAVLVRQMHPDLDAREVMHRITSTAQHPGSRDGHDQFTGHGVINPMAALTATVPEEVGIEPASDIALPSDMPGPGGPDPLAVTVALAGAAGGASALGVTLFVIHAARRSRHASTGDLRRESA</sequence>
<dbReference type="GO" id="GO:0004252">
    <property type="term" value="F:serine-type endopeptidase activity"/>
    <property type="evidence" value="ECO:0007669"/>
    <property type="project" value="UniProtKB-UniRule"/>
</dbReference>
<accession>A0A838A6Y0</accession>
<evidence type="ECO:0000256" key="5">
    <source>
        <dbReference type="ARBA" id="ARBA00022692"/>
    </source>
</evidence>
<dbReference type="PANTHER" id="PTHR43806">
    <property type="entry name" value="PEPTIDASE S8"/>
    <property type="match status" value="1"/>
</dbReference>